<dbReference type="PROSITE" id="PS00356">
    <property type="entry name" value="HTH_LACI_1"/>
    <property type="match status" value="1"/>
</dbReference>
<evidence type="ECO:0000313" key="5">
    <source>
        <dbReference type="EMBL" id="SNY62826.1"/>
    </source>
</evidence>
<accession>A0A285JU33</accession>
<protein>
    <submittedName>
        <fullName evidence="5">DNA-binding transcriptional regulator, LacI/PurR family</fullName>
    </submittedName>
</protein>
<reference evidence="6" key="1">
    <citation type="submission" date="2017-09" db="EMBL/GenBank/DDBJ databases">
        <authorList>
            <person name="Varghese N."/>
            <person name="Submissions S."/>
        </authorList>
    </citation>
    <scope>NUCLEOTIDE SEQUENCE [LARGE SCALE GENOMIC DNA]</scope>
    <source>
        <strain evidence="6">CGMCC 4.6857</strain>
    </source>
</reference>
<organism evidence="5 6">
    <name type="scientific">Paractinoplanes atraurantiacus</name>
    <dbReference type="NCBI Taxonomy" id="1036182"/>
    <lineage>
        <taxon>Bacteria</taxon>
        <taxon>Bacillati</taxon>
        <taxon>Actinomycetota</taxon>
        <taxon>Actinomycetes</taxon>
        <taxon>Micromonosporales</taxon>
        <taxon>Micromonosporaceae</taxon>
        <taxon>Paractinoplanes</taxon>
    </lineage>
</organism>
<dbReference type="SUPFAM" id="SSF47413">
    <property type="entry name" value="lambda repressor-like DNA-binding domains"/>
    <property type="match status" value="1"/>
</dbReference>
<gene>
    <name evidence="5" type="ORF">SAMN05421748_12439</name>
</gene>
<dbReference type="InterPro" id="IPR046335">
    <property type="entry name" value="LacI/GalR-like_sensor"/>
</dbReference>
<keyword evidence="1" id="KW-0805">Transcription regulation</keyword>
<dbReference type="AlphaFoldDB" id="A0A285JU33"/>
<evidence type="ECO:0000256" key="2">
    <source>
        <dbReference type="ARBA" id="ARBA00023125"/>
    </source>
</evidence>
<dbReference type="InterPro" id="IPR010982">
    <property type="entry name" value="Lambda_DNA-bd_dom_sf"/>
</dbReference>
<dbReference type="GO" id="GO:0003700">
    <property type="term" value="F:DNA-binding transcription factor activity"/>
    <property type="evidence" value="ECO:0007669"/>
    <property type="project" value="TreeGrafter"/>
</dbReference>
<sequence length="327" mass="35407">MVRKDRVPRAPTIYDVARVAEVSHQTVSRYLSGVSPLRPASRERVERAIQELGYRPSLTARALARGESRTVVALTGELLEVGTVQLVEGVRRAARAAGYVLDVMTYDASDPDELARTLTSIRPDVAGVLAIADTDQLREAVDRQSPDLLVTVTEDAPGANTVEAHLAIARHLIDLGHDRVTYVAGPRDWRSARTRLRAFEQAATGLAGDRLFAAGWSAAAGYEAARLLTDPTAVVCANDQIALGVTRALAERGLDVPADVSVVGYDDMPESAYFSPPLTTVRQDFALHGAHAFRRVLDRLEPDVPREPLPAVEDHLIVRGSTAARRA</sequence>
<keyword evidence="3" id="KW-0804">Transcription</keyword>
<name>A0A285JU33_9ACTN</name>
<proteinExistence type="predicted"/>
<dbReference type="PROSITE" id="PS50932">
    <property type="entry name" value="HTH_LACI_2"/>
    <property type="match status" value="1"/>
</dbReference>
<evidence type="ECO:0000256" key="3">
    <source>
        <dbReference type="ARBA" id="ARBA00023163"/>
    </source>
</evidence>
<dbReference type="EMBL" id="OBDY01000024">
    <property type="protein sequence ID" value="SNY62826.1"/>
    <property type="molecule type" value="Genomic_DNA"/>
</dbReference>
<dbReference type="SMART" id="SM00354">
    <property type="entry name" value="HTH_LACI"/>
    <property type="match status" value="1"/>
</dbReference>
<evidence type="ECO:0000256" key="1">
    <source>
        <dbReference type="ARBA" id="ARBA00023015"/>
    </source>
</evidence>
<dbReference type="Proteomes" id="UP000219612">
    <property type="component" value="Unassembled WGS sequence"/>
</dbReference>
<dbReference type="CDD" id="cd01574">
    <property type="entry name" value="PBP1_LacI"/>
    <property type="match status" value="1"/>
</dbReference>
<dbReference type="Pfam" id="PF13377">
    <property type="entry name" value="Peripla_BP_3"/>
    <property type="match status" value="1"/>
</dbReference>
<keyword evidence="6" id="KW-1185">Reference proteome</keyword>
<dbReference type="Pfam" id="PF00356">
    <property type="entry name" value="LacI"/>
    <property type="match status" value="1"/>
</dbReference>
<dbReference type="PANTHER" id="PTHR30146">
    <property type="entry name" value="LACI-RELATED TRANSCRIPTIONAL REPRESSOR"/>
    <property type="match status" value="1"/>
</dbReference>
<dbReference type="PANTHER" id="PTHR30146:SF109">
    <property type="entry name" value="HTH-TYPE TRANSCRIPTIONAL REGULATOR GALS"/>
    <property type="match status" value="1"/>
</dbReference>
<dbReference type="CDD" id="cd01392">
    <property type="entry name" value="HTH_LacI"/>
    <property type="match status" value="1"/>
</dbReference>
<keyword evidence="2 5" id="KW-0238">DNA-binding</keyword>
<evidence type="ECO:0000259" key="4">
    <source>
        <dbReference type="PROSITE" id="PS50932"/>
    </source>
</evidence>
<dbReference type="SUPFAM" id="SSF53822">
    <property type="entry name" value="Periplasmic binding protein-like I"/>
    <property type="match status" value="1"/>
</dbReference>
<evidence type="ECO:0000313" key="6">
    <source>
        <dbReference type="Proteomes" id="UP000219612"/>
    </source>
</evidence>
<dbReference type="InterPro" id="IPR000843">
    <property type="entry name" value="HTH_LacI"/>
</dbReference>
<dbReference type="Gene3D" id="3.40.50.2300">
    <property type="match status" value="2"/>
</dbReference>
<dbReference type="GO" id="GO:0000976">
    <property type="term" value="F:transcription cis-regulatory region binding"/>
    <property type="evidence" value="ECO:0007669"/>
    <property type="project" value="TreeGrafter"/>
</dbReference>
<dbReference type="Gene3D" id="1.10.260.40">
    <property type="entry name" value="lambda repressor-like DNA-binding domains"/>
    <property type="match status" value="1"/>
</dbReference>
<dbReference type="InterPro" id="IPR028082">
    <property type="entry name" value="Peripla_BP_I"/>
</dbReference>
<feature type="domain" description="HTH lacI-type" evidence="4">
    <location>
        <begin position="11"/>
        <end position="65"/>
    </location>
</feature>